<evidence type="ECO:0000313" key="2">
    <source>
        <dbReference type="Proteomes" id="UP001199044"/>
    </source>
</evidence>
<protein>
    <submittedName>
        <fullName evidence="1">Uncharacterized protein</fullName>
    </submittedName>
</protein>
<organism evidence="1 2">
    <name type="scientific">Vibrio tritonius</name>
    <dbReference type="NCBI Taxonomy" id="1435069"/>
    <lineage>
        <taxon>Bacteria</taxon>
        <taxon>Pseudomonadati</taxon>
        <taxon>Pseudomonadota</taxon>
        <taxon>Gammaproteobacteria</taxon>
        <taxon>Vibrionales</taxon>
        <taxon>Vibrionaceae</taxon>
        <taxon>Vibrio</taxon>
    </lineage>
</organism>
<keyword evidence="2" id="KW-1185">Reference proteome</keyword>
<proteinExistence type="predicted"/>
<reference evidence="2" key="1">
    <citation type="submission" date="2023-07" db="EMBL/GenBank/DDBJ databases">
        <title>Molecular identification of indigenous halophilic bacteria isolated from red sea cost, biodegradation of synthetic dyes and assessment of degraded metabolite toxicity.</title>
        <authorList>
            <person name="Chaieb K."/>
            <person name="Altayb H.N."/>
        </authorList>
    </citation>
    <scope>NUCLEOTIDE SEQUENCE [LARGE SCALE GENOMIC DNA]</scope>
    <source>
        <strain evidence="2">K20</strain>
    </source>
</reference>
<sequence length="46" mass="5267">MNPHKKAVLMHEFKKATLNVCNPLWVDEYANNLKKTGILTNVSEPE</sequence>
<name>A0ABS7YVU5_9VIBR</name>
<dbReference type="Proteomes" id="UP001199044">
    <property type="component" value="Unassembled WGS sequence"/>
</dbReference>
<dbReference type="RefSeq" id="WP_225251796.1">
    <property type="nucleotide sequence ID" value="NZ_JAIWIU010000166.1"/>
</dbReference>
<comment type="caution">
    <text evidence="1">The sequence shown here is derived from an EMBL/GenBank/DDBJ whole genome shotgun (WGS) entry which is preliminary data.</text>
</comment>
<gene>
    <name evidence="1" type="ORF">LDJ79_19635</name>
</gene>
<accession>A0ABS7YVU5</accession>
<dbReference type="EMBL" id="JAIWIU010000166">
    <property type="protein sequence ID" value="MCA2018339.1"/>
    <property type="molecule type" value="Genomic_DNA"/>
</dbReference>
<evidence type="ECO:0000313" key="1">
    <source>
        <dbReference type="EMBL" id="MCA2018339.1"/>
    </source>
</evidence>